<gene>
    <name evidence="4" type="ORF">NP493_142g02032</name>
</gene>
<evidence type="ECO:0000256" key="1">
    <source>
        <dbReference type="SAM" id="Phobius"/>
    </source>
</evidence>
<dbReference type="InterPro" id="IPR045461">
    <property type="entry name" value="Wolframin_OB_fold"/>
</dbReference>
<keyword evidence="1" id="KW-1133">Transmembrane helix</keyword>
<dbReference type="PANTHER" id="PTHR13098:SF3">
    <property type="entry name" value="WOLFRAMIN"/>
    <property type="match status" value="1"/>
</dbReference>
<accession>A0AAD9P4Z6</accession>
<evidence type="ECO:0000313" key="5">
    <source>
        <dbReference type="Proteomes" id="UP001209878"/>
    </source>
</evidence>
<dbReference type="GO" id="GO:0030968">
    <property type="term" value="P:endoplasmic reticulum unfolded protein response"/>
    <property type="evidence" value="ECO:0007669"/>
    <property type="project" value="TreeGrafter"/>
</dbReference>
<evidence type="ECO:0008006" key="6">
    <source>
        <dbReference type="Google" id="ProtNLM"/>
    </source>
</evidence>
<keyword evidence="5" id="KW-1185">Reference proteome</keyword>
<dbReference type="PRINTS" id="PR02061">
    <property type="entry name" value="WOLFRAMIN"/>
</dbReference>
<keyword evidence="1" id="KW-0472">Membrane</keyword>
<dbReference type="PANTHER" id="PTHR13098">
    <property type="entry name" value="WOLFRAMIN"/>
    <property type="match status" value="1"/>
</dbReference>
<reference evidence="4" key="1">
    <citation type="journal article" date="2023" name="Mol. Biol. Evol.">
        <title>Third-Generation Sequencing Reveals the Adaptive Role of the Epigenome in Three Deep-Sea Polychaetes.</title>
        <authorList>
            <person name="Perez M."/>
            <person name="Aroh O."/>
            <person name="Sun Y."/>
            <person name="Lan Y."/>
            <person name="Juniper S.K."/>
            <person name="Young C.R."/>
            <person name="Angers B."/>
            <person name="Qian P.Y."/>
        </authorList>
    </citation>
    <scope>NUCLEOTIDE SEQUENCE</scope>
    <source>
        <strain evidence="4">R07B-5</strain>
    </source>
</reference>
<organism evidence="4 5">
    <name type="scientific">Ridgeia piscesae</name>
    <name type="common">Tubeworm</name>
    <dbReference type="NCBI Taxonomy" id="27915"/>
    <lineage>
        <taxon>Eukaryota</taxon>
        <taxon>Metazoa</taxon>
        <taxon>Spiralia</taxon>
        <taxon>Lophotrochozoa</taxon>
        <taxon>Annelida</taxon>
        <taxon>Polychaeta</taxon>
        <taxon>Sedentaria</taxon>
        <taxon>Canalipalpata</taxon>
        <taxon>Sabellida</taxon>
        <taxon>Siboglinidae</taxon>
        <taxon>Ridgeia</taxon>
    </lineage>
</organism>
<dbReference type="GO" id="GO:0055074">
    <property type="term" value="P:calcium ion homeostasis"/>
    <property type="evidence" value="ECO:0007669"/>
    <property type="project" value="InterPro"/>
</dbReference>
<feature type="transmembrane region" description="Helical" evidence="1">
    <location>
        <begin position="478"/>
        <end position="500"/>
    </location>
</feature>
<feature type="domain" description="Wolframin OB-fold" evidence="2">
    <location>
        <begin position="721"/>
        <end position="835"/>
    </location>
</feature>
<dbReference type="InterPro" id="IPR026209">
    <property type="entry name" value="Wolframin_fam"/>
</dbReference>
<protein>
    <recommendedName>
        <fullName evidence="6">Wolframin</fullName>
    </recommendedName>
</protein>
<sequence length="841" mass="95299">MMSHEGCPTLAVTRTIRGCLGVSKMAGTGTDMALQDVLQKDEDEQQELLGKLREDAEAGSIPAQVFLGKYFLKCSELSNGSGDADSTEKEMTAVNWLIKASKQGSEEATDLLIICVERSTGVTDENIEVIHWCLHTSQMEKIARVAAKKLFRALNPLDFPALTKEQYRQAVEEISTTKQERKLLERAVKFKTEHEVSEDLFVEKIVKRLRGSGSLTSDPQGSVESEVYHNATLYQKWTGHSAHLLKTVANYTVQTAGTRGMVWLKSIVPTQQIYVLLLFSVYSVISLEVITFFLPLASFYAALFAMVICNMQMFYSRRKLSDIRAMADMLKRFNEIVDSESNESEYLWHSLRPYWGYFISLFVVVLTFSFGDKLWIPCSELAIISGALAMACFMALSDKYDYLVLLSIACNMVSTLPIFFETFPRIPVVHSVLQFFFGSMFSLELGPGLFVNFGVPSMAYLAVPLLFVRMAYQKSWQGTYRVLIPHLVCFFWWQMLVMFYRHSTWIGLLRASCGWIAAIFLSPLLVVGFVLWAASYIVRFLTVVNLVRLVTTLCLLAIPVAMAFWAKSGFRVSRFRLGDGSAKAKVALLLLFVASSVPLAYVFAPLETTLSGPRVTWQQYRSLCSQPQWEKTNIAEAMVACSHLSGLMVDWTATVKKIVVKRTDNQAEAFLDLLPWSVSDSIKCAYGREYPECGTVDDPRERLLCDVSTMQGRKCHIKNLNRYTFEIWALLPLDDNANNDTEFHDVRVVASHWYKDVLMKIGHGETIRFRAMLVSELGNVWPVLKLYHVTCESCMEQMTFSHTGMTEDSLNIVRKMARAVFDMCNFFAYPIVEIKYNIVEN</sequence>
<feature type="transmembrane region" description="Helical" evidence="1">
    <location>
        <begin position="351"/>
        <end position="368"/>
    </location>
</feature>
<evidence type="ECO:0000259" key="3">
    <source>
        <dbReference type="Pfam" id="PF20053"/>
    </source>
</evidence>
<evidence type="ECO:0000259" key="2">
    <source>
        <dbReference type="Pfam" id="PF19913"/>
    </source>
</evidence>
<dbReference type="AlphaFoldDB" id="A0AAD9P4Z6"/>
<dbReference type="InterPro" id="IPR026208">
    <property type="entry name" value="Wolframin"/>
</dbReference>
<comment type="caution">
    <text evidence="4">The sequence shown here is derived from an EMBL/GenBank/DDBJ whole genome shotgun (WGS) entry which is preliminary data.</text>
</comment>
<dbReference type="EMBL" id="JAODUO010000141">
    <property type="protein sequence ID" value="KAK2188169.1"/>
    <property type="molecule type" value="Genomic_DNA"/>
</dbReference>
<dbReference type="Pfam" id="PF20053">
    <property type="entry name" value="WC-rich"/>
    <property type="match status" value="1"/>
</dbReference>
<dbReference type="GO" id="GO:0005789">
    <property type="term" value="C:endoplasmic reticulum membrane"/>
    <property type="evidence" value="ECO:0007669"/>
    <property type="project" value="TreeGrafter"/>
</dbReference>
<feature type="transmembrane region" description="Helical" evidence="1">
    <location>
        <begin position="374"/>
        <end position="396"/>
    </location>
</feature>
<feature type="domain" description="Wolframin cysteine-rich" evidence="3">
    <location>
        <begin position="617"/>
        <end position="719"/>
    </location>
</feature>
<feature type="transmembrane region" description="Helical" evidence="1">
    <location>
        <begin position="512"/>
        <end position="534"/>
    </location>
</feature>
<feature type="transmembrane region" description="Helical" evidence="1">
    <location>
        <begin position="450"/>
        <end position="472"/>
    </location>
</feature>
<proteinExistence type="predicted"/>
<evidence type="ECO:0000313" key="4">
    <source>
        <dbReference type="EMBL" id="KAK2188169.1"/>
    </source>
</evidence>
<feature type="transmembrane region" description="Helical" evidence="1">
    <location>
        <begin position="403"/>
        <end position="420"/>
    </location>
</feature>
<dbReference type="InterPro" id="IPR011990">
    <property type="entry name" value="TPR-like_helical_dom_sf"/>
</dbReference>
<dbReference type="Proteomes" id="UP001209878">
    <property type="component" value="Unassembled WGS sequence"/>
</dbReference>
<dbReference type="PRINTS" id="PR02060">
    <property type="entry name" value="WOLFFAMILY"/>
</dbReference>
<name>A0AAD9P4Z6_RIDPI</name>
<dbReference type="Gene3D" id="1.25.40.10">
    <property type="entry name" value="Tetratricopeptide repeat domain"/>
    <property type="match status" value="1"/>
</dbReference>
<dbReference type="InterPro" id="IPR045400">
    <property type="entry name" value="Wolframin_Cys-rich"/>
</dbReference>
<feature type="transmembrane region" description="Helical" evidence="1">
    <location>
        <begin position="546"/>
        <end position="566"/>
    </location>
</feature>
<feature type="transmembrane region" description="Helical" evidence="1">
    <location>
        <begin position="586"/>
        <end position="604"/>
    </location>
</feature>
<keyword evidence="1" id="KW-0812">Transmembrane</keyword>
<dbReference type="Pfam" id="PF19913">
    <property type="entry name" value="WCOB"/>
    <property type="match status" value="1"/>
</dbReference>